<dbReference type="PRINTS" id="PR00413">
    <property type="entry name" value="HADHALOGNASE"/>
</dbReference>
<dbReference type="NCBIfam" id="TIGR01509">
    <property type="entry name" value="HAD-SF-IA-v3"/>
    <property type="match status" value="1"/>
</dbReference>
<organism evidence="1 2">
    <name type="scientific">Tritrichomonas musculus</name>
    <dbReference type="NCBI Taxonomy" id="1915356"/>
    <lineage>
        <taxon>Eukaryota</taxon>
        <taxon>Metamonada</taxon>
        <taxon>Parabasalia</taxon>
        <taxon>Tritrichomonadida</taxon>
        <taxon>Tritrichomonadidae</taxon>
        <taxon>Tritrichomonas</taxon>
    </lineage>
</organism>
<dbReference type="Proteomes" id="UP001470230">
    <property type="component" value="Unassembled WGS sequence"/>
</dbReference>
<dbReference type="PANTHER" id="PTHR43481">
    <property type="entry name" value="FRUCTOSE-1-PHOSPHATE PHOSPHATASE"/>
    <property type="match status" value="1"/>
</dbReference>
<dbReference type="Pfam" id="PF13419">
    <property type="entry name" value="HAD_2"/>
    <property type="match status" value="1"/>
</dbReference>
<dbReference type="InterPro" id="IPR051806">
    <property type="entry name" value="HAD-like_SPP"/>
</dbReference>
<proteinExistence type="predicted"/>
<evidence type="ECO:0000313" key="2">
    <source>
        <dbReference type="Proteomes" id="UP001470230"/>
    </source>
</evidence>
<accession>A0ABR2JQD1</accession>
<dbReference type="SFLD" id="SFLDG01129">
    <property type="entry name" value="C1.5:_HAD__Beta-PGM__Phosphata"/>
    <property type="match status" value="1"/>
</dbReference>
<dbReference type="InterPro" id="IPR023198">
    <property type="entry name" value="PGP-like_dom2"/>
</dbReference>
<dbReference type="PANTHER" id="PTHR43481:SF4">
    <property type="entry name" value="GLYCEROL-1-PHOSPHATE PHOSPHOHYDROLASE 1-RELATED"/>
    <property type="match status" value="1"/>
</dbReference>
<evidence type="ECO:0000313" key="1">
    <source>
        <dbReference type="EMBL" id="KAK8881096.1"/>
    </source>
</evidence>
<dbReference type="InterPro" id="IPR036412">
    <property type="entry name" value="HAD-like_sf"/>
</dbReference>
<reference evidence="1 2" key="1">
    <citation type="submission" date="2024-04" db="EMBL/GenBank/DDBJ databases">
        <title>Tritrichomonas musculus Genome.</title>
        <authorList>
            <person name="Alves-Ferreira E."/>
            <person name="Grigg M."/>
            <person name="Lorenzi H."/>
            <person name="Galac M."/>
        </authorList>
    </citation>
    <scope>NUCLEOTIDE SEQUENCE [LARGE SCALE GENOMIC DNA]</scope>
    <source>
        <strain evidence="1 2">EAF2021</strain>
    </source>
</reference>
<gene>
    <name evidence="1" type="ORF">M9Y10_003824</name>
</gene>
<dbReference type="SFLD" id="SFLDS00003">
    <property type="entry name" value="Haloacid_Dehalogenase"/>
    <property type="match status" value="1"/>
</dbReference>
<keyword evidence="2" id="KW-1185">Reference proteome</keyword>
<sequence>MTERCQFGALFDNDGVVLNTEPQYALFWNEQAKIFHPELTNFHSYLLGISLTETLDTYFSNNEEDRKTVVKRLYDYEDHMAYEYFPGAEDFLKILKEKNVPTALVTSSNNDKMGKIINKHPEFHQLFNDIITANRVSKTKPNPECYKEGAKAINMDPKRCIVFEDSVAGIKAGKDAGCFVVGLTTTNSKEVIEKIADCVIEDLSKISYEYIEKFILPKLPN</sequence>
<dbReference type="InterPro" id="IPR006439">
    <property type="entry name" value="HAD-SF_hydro_IA"/>
</dbReference>
<comment type="caution">
    <text evidence="1">The sequence shown here is derived from an EMBL/GenBank/DDBJ whole genome shotgun (WGS) entry which is preliminary data.</text>
</comment>
<protein>
    <submittedName>
        <fullName evidence="1">Uncharacterized protein</fullName>
    </submittedName>
</protein>
<name>A0ABR2JQD1_9EUKA</name>
<dbReference type="InterPro" id="IPR023214">
    <property type="entry name" value="HAD_sf"/>
</dbReference>
<dbReference type="Gene3D" id="1.10.150.240">
    <property type="entry name" value="Putative phosphatase, domain 2"/>
    <property type="match status" value="1"/>
</dbReference>
<dbReference type="Gene3D" id="3.40.50.1000">
    <property type="entry name" value="HAD superfamily/HAD-like"/>
    <property type="match status" value="1"/>
</dbReference>
<dbReference type="SUPFAM" id="SSF56784">
    <property type="entry name" value="HAD-like"/>
    <property type="match status" value="1"/>
</dbReference>
<dbReference type="EMBL" id="JAPFFF010000010">
    <property type="protein sequence ID" value="KAK8881096.1"/>
    <property type="molecule type" value="Genomic_DNA"/>
</dbReference>
<dbReference type="InterPro" id="IPR041492">
    <property type="entry name" value="HAD_2"/>
</dbReference>